<accession>A0A368KLB2</accession>
<evidence type="ECO:0000313" key="3">
    <source>
        <dbReference type="EMBL" id="RCS41484.1"/>
    </source>
</evidence>
<dbReference type="EMBL" id="QPEX01000045">
    <property type="protein sequence ID" value="RCS41484.1"/>
    <property type="molecule type" value="Genomic_DNA"/>
</dbReference>
<name>A0A368KLB2_9BACT</name>
<dbReference type="OrthoDB" id="287840at2"/>
<reference evidence="3 4" key="1">
    <citation type="submission" date="2018-07" db="EMBL/GenBank/DDBJ databases">
        <title>Comparative genomes isolates from brazilian mangrove.</title>
        <authorList>
            <person name="De Araujo J.E."/>
            <person name="Taketani R.G."/>
            <person name="Silva M.C.P."/>
            <person name="Lourenco M.V."/>
            <person name="Oliveira V.M."/>
            <person name="Andreote F.D."/>
        </authorList>
    </citation>
    <scope>NUCLEOTIDE SEQUENCE [LARGE SCALE GENOMIC DNA]</scope>
    <source>
        <strain evidence="3 4">HEX PRIS-MGV</strain>
    </source>
</reference>
<feature type="transmembrane region" description="Helical" evidence="2">
    <location>
        <begin position="63"/>
        <end position="83"/>
    </location>
</feature>
<feature type="compositionally biased region" description="Polar residues" evidence="1">
    <location>
        <begin position="1"/>
        <end position="18"/>
    </location>
</feature>
<organism evidence="3 4">
    <name type="scientific">Bremerella cremea</name>
    <dbReference type="NCBI Taxonomy" id="1031537"/>
    <lineage>
        <taxon>Bacteria</taxon>
        <taxon>Pseudomonadati</taxon>
        <taxon>Planctomycetota</taxon>
        <taxon>Planctomycetia</taxon>
        <taxon>Pirellulales</taxon>
        <taxon>Pirellulaceae</taxon>
        <taxon>Bremerella</taxon>
    </lineage>
</organism>
<dbReference type="Proteomes" id="UP000253562">
    <property type="component" value="Unassembled WGS sequence"/>
</dbReference>
<evidence type="ECO:0000256" key="1">
    <source>
        <dbReference type="SAM" id="MobiDB-lite"/>
    </source>
</evidence>
<evidence type="ECO:0000313" key="4">
    <source>
        <dbReference type="Proteomes" id="UP000253562"/>
    </source>
</evidence>
<evidence type="ECO:0000256" key="2">
    <source>
        <dbReference type="SAM" id="Phobius"/>
    </source>
</evidence>
<feature type="transmembrane region" description="Helical" evidence="2">
    <location>
        <begin position="89"/>
        <end position="112"/>
    </location>
</feature>
<sequence length="268" mass="30218">MSSDNDNPFASPETSNLDLSHPDPDEDYPLVPTTRAVISEVPPPYRGAAGYGWAILARRVSQVLISIIGIGYGFIVMTMLPLSPWQQHWALAGLFVVFLLSMLESLLIGIVFRSDQQFWQARMIQQLKRRPDPLFRADQEPYQFVTLTSGAVEKPKPFRLTIGQPHTLDIGLLRAHMTQREVLLEGNLKRYRIPYGSLWNCELCELPLDTGNTWVIRLVLETDDGPLELHLCPADVIMRKSLFGPVLASTAEPLSAEIRRCLVPADKW</sequence>
<proteinExistence type="predicted"/>
<protein>
    <submittedName>
        <fullName evidence="3">Uncharacterized protein</fullName>
    </submittedName>
</protein>
<comment type="caution">
    <text evidence="3">The sequence shown here is derived from an EMBL/GenBank/DDBJ whole genome shotgun (WGS) entry which is preliminary data.</text>
</comment>
<keyword evidence="2" id="KW-1133">Transmembrane helix</keyword>
<keyword evidence="2" id="KW-0812">Transmembrane</keyword>
<feature type="region of interest" description="Disordered" evidence="1">
    <location>
        <begin position="1"/>
        <end position="24"/>
    </location>
</feature>
<dbReference type="AlphaFoldDB" id="A0A368KLB2"/>
<keyword evidence="2" id="KW-0472">Membrane</keyword>
<gene>
    <name evidence="3" type="ORF">DTL42_23315</name>
</gene>
<dbReference type="RefSeq" id="WP_114372741.1">
    <property type="nucleotide sequence ID" value="NZ_QPEX01000045.1"/>
</dbReference>